<dbReference type="InterPro" id="IPR012317">
    <property type="entry name" value="Poly(ADP-ribose)pol_cat_dom"/>
</dbReference>
<evidence type="ECO:0000256" key="3">
    <source>
        <dbReference type="ARBA" id="ARBA00022679"/>
    </source>
</evidence>
<feature type="domain" description="Macro" evidence="9">
    <location>
        <begin position="676"/>
        <end position="849"/>
    </location>
</feature>
<evidence type="ECO:0000256" key="1">
    <source>
        <dbReference type="ARBA" id="ARBA00004123"/>
    </source>
</evidence>
<dbReference type="GO" id="GO:0070212">
    <property type="term" value="P:protein poly-ADP-ribosylation"/>
    <property type="evidence" value="ECO:0007669"/>
    <property type="project" value="TreeGrafter"/>
</dbReference>
<dbReference type="InterPro" id="IPR037197">
    <property type="entry name" value="WWE_dom_sf"/>
</dbReference>
<gene>
    <name evidence="10" type="ORF">ROHU_007535</name>
</gene>
<evidence type="ECO:0000256" key="6">
    <source>
        <dbReference type="ARBA" id="ARBA00024347"/>
    </source>
</evidence>
<keyword evidence="3 7" id="KW-0808">Transferase</keyword>
<proteinExistence type="inferred from homology"/>
<dbReference type="AlphaFoldDB" id="A0A498MHZ3"/>
<protein>
    <recommendedName>
        <fullName evidence="7">Poly [ADP-ribose] polymerase</fullName>
        <shortName evidence="7">PARP</shortName>
        <ecNumber evidence="7">2.4.2.-</ecNumber>
    </recommendedName>
</protein>
<evidence type="ECO:0000256" key="7">
    <source>
        <dbReference type="RuleBase" id="RU362114"/>
    </source>
</evidence>
<evidence type="ECO:0000259" key="9">
    <source>
        <dbReference type="PROSITE" id="PS51154"/>
    </source>
</evidence>
<accession>A0A498MHZ3</accession>
<dbReference type="STRING" id="84645.A0A498MHZ3"/>
<feature type="domain" description="Macro" evidence="9">
    <location>
        <begin position="472"/>
        <end position="658"/>
    </location>
</feature>
<dbReference type="SMART" id="SM00506">
    <property type="entry name" value="A1pp"/>
    <property type="match status" value="1"/>
</dbReference>
<dbReference type="GO" id="GO:0003950">
    <property type="term" value="F:NAD+ poly-ADP-ribosyltransferase activity"/>
    <property type="evidence" value="ECO:0007669"/>
    <property type="project" value="UniProtKB-UniRule"/>
</dbReference>
<dbReference type="Gene3D" id="3.40.220.10">
    <property type="entry name" value="Leucine Aminopeptidase, subunit E, domain 1"/>
    <property type="match status" value="2"/>
</dbReference>
<name>A0A498MHZ3_LABRO</name>
<reference evidence="10 11" key="1">
    <citation type="submission" date="2018-03" db="EMBL/GenBank/DDBJ databases">
        <title>Draft genome sequence of Rohu Carp (Labeo rohita).</title>
        <authorList>
            <person name="Das P."/>
            <person name="Kushwaha B."/>
            <person name="Joshi C.G."/>
            <person name="Kumar D."/>
            <person name="Nagpure N.S."/>
            <person name="Sahoo L."/>
            <person name="Das S.P."/>
            <person name="Bit A."/>
            <person name="Patnaik S."/>
            <person name="Meher P.K."/>
            <person name="Jayasankar P."/>
            <person name="Koringa P.G."/>
            <person name="Patel N.V."/>
            <person name="Hinsu A.T."/>
            <person name="Kumar R."/>
            <person name="Pandey M."/>
            <person name="Agarwal S."/>
            <person name="Srivastava S."/>
            <person name="Singh M."/>
            <person name="Iquebal M.A."/>
            <person name="Jaiswal S."/>
            <person name="Angadi U.B."/>
            <person name="Kumar N."/>
            <person name="Raza M."/>
            <person name="Shah T.M."/>
            <person name="Rai A."/>
            <person name="Jena J.K."/>
        </authorList>
    </citation>
    <scope>NUCLEOTIDE SEQUENCE [LARGE SCALE GENOMIC DNA]</scope>
    <source>
        <strain evidence="10">DASCIFA01</strain>
        <tissue evidence="10">Testis</tissue>
    </source>
</reference>
<dbReference type="EMBL" id="QBIY01012689">
    <property type="protein sequence ID" value="RXN18964.1"/>
    <property type="molecule type" value="Genomic_DNA"/>
</dbReference>
<dbReference type="Pfam" id="PF00644">
    <property type="entry name" value="PARP"/>
    <property type="match status" value="1"/>
</dbReference>
<keyword evidence="11" id="KW-1185">Reference proteome</keyword>
<dbReference type="Proteomes" id="UP000290572">
    <property type="component" value="Unassembled WGS sequence"/>
</dbReference>
<dbReference type="CDD" id="cd01439">
    <property type="entry name" value="TCCD_inducible_PARP_like"/>
    <property type="match status" value="1"/>
</dbReference>
<comment type="subcellular location">
    <subcellularLocation>
        <location evidence="1">Nucleus</location>
    </subcellularLocation>
</comment>
<dbReference type="PROSITE" id="PS51154">
    <property type="entry name" value="MACRO"/>
    <property type="match status" value="2"/>
</dbReference>
<feature type="domain" description="PARP catalytic" evidence="8">
    <location>
        <begin position="1033"/>
        <end position="1227"/>
    </location>
</feature>
<dbReference type="PANTHER" id="PTHR14453:SF107">
    <property type="entry name" value="POLY [ADP-RIBOSE] POLYMERASE"/>
    <property type="match status" value="1"/>
</dbReference>
<dbReference type="PANTHER" id="PTHR14453">
    <property type="entry name" value="PARP/ZINC FINGER CCCH TYPE DOMAIN CONTAINING PROTEIN"/>
    <property type="match status" value="1"/>
</dbReference>
<dbReference type="Gene3D" id="3.90.228.10">
    <property type="match status" value="1"/>
</dbReference>
<comment type="caution">
    <text evidence="10">The sequence shown here is derived from an EMBL/GenBank/DDBJ whole genome shotgun (WGS) entry which is preliminary data.</text>
</comment>
<dbReference type="InterPro" id="IPR043472">
    <property type="entry name" value="Macro_dom-like"/>
</dbReference>
<dbReference type="InterPro" id="IPR002589">
    <property type="entry name" value="Macro_dom"/>
</dbReference>
<dbReference type="GO" id="GO:1990404">
    <property type="term" value="F:NAD+-protein mono-ADP-ribosyltransferase activity"/>
    <property type="evidence" value="ECO:0007669"/>
    <property type="project" value="TreeGrafter"/>
</dbReference>
<dbReference type="SUPFAM" id="SSF56399">
    <property type="entry name" value="ADP-ribosylation"/>
    <property type="match status" value="1"/>
</dbReference>
<evidence type="ECO:0000259" key="8">
    <source>
        <dbReference type="PROSITE" id="PS51059"/>
    </source>
</evidence>
<dbReference type="Pfam" id="PF01661">
    <property type="entry name" value="Macro"/>
    <property type="match status" value="1"/>
</dbReference>
<evidence type="ECO:0000256" key="5">
    <source>
        <dbReference type="ARBA" id="ARBA00023242"/>
    </source>
</evidence>
<comment type="similarity">
    <text evidence="6">Belongs to the ARTD/PARP family.</text>
</comment>
<evidence type="ECO:0000313" key="10">
    <source>
        <dbReference type="EMBL" id="RXN18964.1"/>
    </source>
</evidence>
<evidence type="ECO:0000256" key="2">
    <source>
        <dbReference type="ARBA" id="ARBA00022676"/>
    </source>
</evidence>
<dbReference type="SUPFAM" id="SSF52949">
    <property type="entry name" value="Macro domain-like"/>
    <property type="match status" value="2"/>
</dbReference>
<dbReference type="PROSITE" id="PS51059">
    <property type="entry name" value="PARP_CATALYTIC"/>
    <property type="match status" value="1"/>
</dbReference>
<sequence>MDHYLLRFLSECKKADLEKQLSAISSTFEIDIDSEELLVVRASAAEDVLSLKHWEFVLDELVETLKLLYIIQFEVDRDKSAILKENSSLQSDDLKIYFEEPTSLAVMVGERKEVEKVLKFVSNLQDKQQIQQECRVSKQFDLIKEQFETYVKSNLPALKITQARAGVLLLQGPEKEVHAGEKELLKLAEGIKEKRIPSHRTLITFLESSGCIQHFQNRFQQSLRSPVMLETSGSDLLLLSLSDGALEEAAAAIQRDVCLETVPLENTQKSSAFTKLKENLSEAVRQANRESVKVELKYHDESSSNPKVQLVGYTTEVSKLKNIVLQYKRNHQNHHASLRLPRPEMAEHFSEILAMGGVKKRNVEIKPTCSPSPCVHLTGPCCEVEDLKDSLESFIQSLATKECEVKGPGAQQFFQGEGAENLKIGRFSSVVLIIPINEEPKMPKRGQIPQYTSCFNLQSLRFTASSQYSLDSLDSVYSVDNEINIKVVVGSLVQQQADVFVAPMIQTNMTSTLIGSSLLNKGGQQLQNNFNNAKGHHTLKPGEVLQVDATPALGCSKVFFIECAPKGNKHISELALTYGLRRVFQLCEQNSFGSVALPVIGPGIVLSIPVKDAVNILTHEICKFLSGPTGHLHTICISIMPNYPTSEEMFRTVCGNLSAEMVDNTGQALFHSLTSDLDEIIMAVDGIEVHLVFGDITNETTDAIVNTTDFKDFQTAGVCKDILTKAGLQIQAQLTGAQVARGKIFTTLPGGFPCKTIMHVCGLRDPAVIKTLAKEIVVQCEWGRYRSVAIPAICAGKGGLDPSVVAKSILEGVKEGIQGANLRHLKNIRIILLKINVFLEFKSVALQIFGVSTLLTVSRAAFLIIGYTDNDVSDACKELQRVYDSQCFAHTFFSDEIERLTQDEMGQLLSKVNSLHLQLDMSNSDRWVVKGLKDGVNEVVRLIQDALRRQVREKEEAHLFSHVTWCILGPRGIWQKVPQDVNYKLEKGGVKDYIVDAQGVKWTVNFQKMEATACDSGQVTTLKRLENLLDFALPIYWDNMSESDTLKVIDLDPSSTEYQTVKAEFKRTVTKTVLKIERIQNINLRRLYEVRKKELENKNGPMGAAEKKLYHGTSEASCSAIMKTNFNRSLAGQNATYFGHGTYFAVNASYSANPTYAVPAEDGTQVMFVARVLTGYHTQGQADMKTPPVRVAPDHLYDSVVNNMHNPSMFVVFHDCQAYPDYLITFK</sequence>
<dbReference type="EC" id="2.4.2.-" evidence="7"/>
<keyword evidence="2 7" id="KW-0328">Glycosyltransferase</keyword>
<dbReference type="GO" id="GO:0010629">
    <property type="term" value="P:negative regulation of gene expression"/>
    <property type="evidence" value="ECO:0007669"/>
    <property type="project" value="TreeGrafter"/>
</dbReference>
<dbReference type="GO" id="GO:0005737">
    <property type="term" value="C:cytoplasm"/>
    <property type="evidence" value="ECO:0007669"/>
    <property type="project" value="TreeGrafter"/>
</dbReference>
<dbReference type="GO" id="GO:0005634">
    <property type="term" value="C:nucleus"/>
    <property type="evidence" value="ECO:0007669"/>
    <property type="project" value="UniProtKB-SubCell"/>
</dbReference>
<organism evidence="10 11">
    <name type="scientific">Labeo rohita</name>
    <name type="common">Indian major carp</name>
    <name type="synonym">Cyprinus rohita</name>
    <dbReference type="NCBI Taxonomy" id="84645"/>
    <lineage>
        <taxon>Eukaryota</taxon>
        <taxon>Metazoa</taxon>
        <taxon>Chordata</taxon>
        <taxon>Craniata</taxon>
        <taxon>Vertebrata</taxon>
        <taxon>Euteleostomi</taxon>
        <taxon>Actinopterygii</taxon>
        <taxon>Neopterygii</taxon>
        <taxon>Teleostei</taxon>
        <taxon>Ostariophysi</taxon>
        <taxon>Cypriniformes</taxon>
        <taxon>Cyprinidae</taxon>
        <taxon>Labeoninae</taxon>
        <taxon>Labeonini</taxon>
        <taxon>Labeo</taxon>
    </lineage>
</organism>
<keyword evidence="5" id="KW-0539">Nucleus</keyword>
<dbReference type="InterPro" id="IPR052056">
    <property type="entry name" value="Mono-ARTD/PARP"/>
</dbReference>
<dbReference type="Gene3D" id="3.30.720.50">
    <property type="match status" value="1"/>
</dbReference>
<dbReference type="FunFam" id="3.90.228.10:FF:000008">
    <property type="entry name" value="Poly [ADP-ribose] polymerase"/>
    <property type="match status" value="1"/>
</dbReference>
<keyword evidence="4 7" id="KW-0520">NAD</keyword>
<evidence type="ECO:0000256" key="4">
    <source>
        <dbReference type="ARBA" id="ARBA00023027"/>
    </source>
</evidence>
<dbReference type="GO" id="GO:0003714">
    <property type="term" value="F:transcription corepressor activity"/>
    <property type="evidence" value="ECO:0007669"/>
    <property type="project" value="TreeGrafter"/>
</dbReference>
<evidence type="ECO:0000313" key="11">
    <source>
        <dbReference type="Proteomes" id="UP000290572"/>
    </source>
</evidence>
<dbReference type="SUPFAM" id="SSF117839">
    <property type="entry name" value="WWE domain"/>
    <property type="match status" value="1"/>
</dbReference>